<gene>
    <name evidence="3" type="ORF">BO225_06565</name>
</gene>
<keyword evidence="1" id="KW-0808">Transferase</keyword>
<proteinExistence type="predicted"/>
<name>A0A1U7NMB1_9FIRM</name>
<dbReference type="Proteomes" id="UP000186705">
    <property type="component" value="Unassembled WGS sequence"/>
</dbReference>
<dbReference type="InterPro" id="IPR004701">
    <property type="entry name" value="PTS_EIIA_man-typ"/>
</dbReference>
<evidence type="ECO:0000313" key="4">
    <source>
        <dbReference type="Proteomes" id="UP000186705"/>
    </source>
</evidence>
<dbReference type="PROSITE" id="PS51096">
    <property type="entry name" value="PTS_EIIA_TYPE_4"/>
    <property type="match status" value="1"/>
</dbReference>
<evidence type="ECO:0000313" key="3">
    <source>
        <dbReference type="EMBL" id="OLU46305.1"/>
    </source>
</evidence>
<dbReference type="Gene3D" id="3.40.50.510">
    <property type="entry name" value="Phosphotransferase system, mannose-type IIA component"/>
    <property type="match status" value="1"/>
</dbReference>
<evidence type="ECO:0000256" key="1">
    <source>
        <dbReference type="ARBA" id="ARBA00022679"/>
    </source>
</evidence>
<keyword evidence="4" id="KW-1185">Reference proteome</keyword>
<dbReference type="PANTHER" id="PTHR33799">
    <property type="entry name" value="PTS PERMEASE-RELATED-RELATED"/>
    <property type="match status" value="1"/>
</dbReference>
<keyword evidence="3" id="KW-0813">Transport</keyword>
<dbReference type="AlphaFoldDB" id="A0A1U7NMB1"/>
<dbReference type="InterPro" id="IPR036662">
    <property type="entry name" value="PTS_EIIA_man-typ_sf"/>
</dbReference>
<protein>
    <submittedName>
        <fullName evidence="3">PTS sugar transporter subunit IIA</fullName>
    </submittedName>
</protein>
<organism evidence="3 4">
    <name type="scientific">Dubosiella newyorkensis</name>
    <dbReference type="NCBI Taxonomy" id="1862672"/>
    <lineage>
        <taxon>Bacteria</taxon>
        <taxon>Bacillati</taxon>
        <taxon>Bacillota</taxon>
        <taxon>Erysipelotrichia</taxon>
        <taxon>Erysipelotrichales</taxon>
        <taxon>Erysipelotrichaceae</taxon>
        <taxon>Dubosiella</taxon>
    </lineage>
</organism>
<feature type="domain" description="PTS EIIA type-4" evidence="2">
    <location>
        <begin position="1"/>
        <end position="125"/>
    </location>
</feature>
<dbReference type="STRING" id="1862672.BO225_06565"/>
<dbReference type="EMBL" id="MPKA01000066">
    <property type="protein sequence ID" value="OLU46305.1"/>
    <property type="molecule type" value="Genomic_DNA"/>
</dbReference>
<dbReference type="InterPro" id="IPR051471">
    <property type="entry name" value="Bacterial_PTS_sugar_comp"/>
</dbReference>
<dbReference type="PANTHER" id="PTHR33799:SF1">
    <property type="entry name" value="PTS SYSTEM MANNOSE-SPECIFIC EIIAB COMPONENT-RELATED"/>
    <property type="match status" value="1"/>
</dbReference>
<dbReference type="OrthoDB" id="6623712at2"/>
<dbReference type="GeneID" id="78275605"/>
<evidence type="ECO:0000259" key="2">
    <source>
        <dbReference type="PROSITE" id="PS51096"/>
    </source>
</evidence>
<dbReference type="RefSeq" id="WP_076341475.1">
    <property type="nucleotide sequence ID" value="NZ_CAJTMI010000032.1"/>
</dbReference>
<reference evidence="3 4" key="1">
    <citation type="submission" date="2016-11" db="EMBL/GenBank/DDBJ databases">
        <title>Description of two novel members of the family Erysipelotrichaceae: Ileibacterium lipovorans gen. nov., sp. nov. and Dubosiella newyorkensis, gen. nov., sp. nov.</title>
        <authorList>
            <person name="Cox L.M."/>
            <person name="Sohn J."/>
            <person name="Tyrrell K.L."/>
            <person name="Citron D.M."/>
            <person name="Lawson P.A."/>
            <person name="Patel N.B."/>
            <person name="Iizumi T."/>
            <person name="Perez-Perez G.I."/>
            <person name="Goldstein E.J."/>
            <person name="Blaser M.J."/>
        </authorList>
    </citation>
    <scope>NUCLEOTIDE SEQUENCE [LARGE SCALE GENOMIC DNA]</scope>
    <source>
        <strain evidence="3 4">NYU-BL-A4</strain>
    </source>
</reference>
<dbReference type="Pfam" id="PF03610">
    <property type="entry name" value="EIIA-man"/>
    <property type="match status" value="1"/>
</dbReference>
<dbReference type="GO" id="GO:0016020">
    <property type="term" value="C:membrane"/>
    <property type="evidence" value="ECO:0007669"/>
    <property type="project" value="InterPro"/>
</dbReference>
<accession>A0A1U7NMB1</accession>
<dbReference type="GO" id="GO:0009401">
    <property type="term" value="P:phosphoenolpyruvate-dependent sugar phosphotransferase system"/>
    <property type="evidence" value="ECO:0007669"/>
    <property type="project" value="InterPro"/>
</dbReference>
<sequence length="142" mass="15904">MRHIILASHGDFSKGLKHSVQMIVGDIADQLQTYSLYPSYNPRDYMEEMSALIQKNPEDEYVFLCDIEGGSVHSALSTLCQFPNVLVFGGTNMNLVLDLLLSTPEILINNPDVQNRLIASGKNGVSLTDQKRIQQKSEEEDF</sequence>
<dbReference type="GO" id="GO:0016740">
    <property type="term" value="F:transferase activity"/>
    <property type="evidence" value="ECO:0007669"/>
    <property type="project" value="UniProtKB-KW"/>
</dbReference>
<dbReference type="SUPFAM" id="SSF53062">
    <property type="entry name" value="PTS system fructose IIA component-like"/>
    <property type="match status" value="1"/>
</dbReference>
<comment type="caution">
    <text evidence="3">The sequence shown here is derived from an EMBL/GenBank/DDBJ whole genome shotgun (WGS) entry which is preliminary data.</text>
</comment>
<keyword evidence="3" id="KW-0762">Sugar transport</keyword>